<protein>
    <submittedName>
        <fullName evidence="5">Fic family protein</fullName>
    </submittedName>
</protein>
<dbReference type="Pfam" id="PF02661">
    <property type="entry name" value="Fic"/>
    <property type="match status" value="1"/>
</dbReference>
<dbReference type="PANTHER" id="PTHR13504:SF40">
    <property type="entry name" value="FIDO DOMAIN-CONTAINING PROTEIN"/>
    <property type="match status" value="1"/>
</dbReference>
<dbReference type="RefSeq" id="WP_057824605.1">
    <property type="nucleotide sequence ID" value="NZ_AZEA01000007.1"/>
</dbReference>
<dbReference type="InterPro" id="IPR036597">
    <property type="entry name" value="Fido-like_dom_sf"/>
</dbReference>
<feature type="binding site" evidence="2">
    <location>
        <begin position="282"/>
        <end position="283"/>
    </location>
    <ligand>
        <name>ATP</name>
        <dbReference type="ChEBI" id="CHEBI:30616"/>
    </ligand>
</feature>
<dbReference type="PROSITE" id="PS51459">
    <property type="entry name" value="FIDO"/>
    <property type="match status" value="1"/>
</dbReference>
<dbReference type="Proteomes" id="UP000051581">
    <property type="component" value="Unassembled WGS sequence"/>
</dbReference>
<dbReference type="OrthoDB" id="9813719at2"/>
<dbReference type="PATRIC" id="fig|1423808.3.peg.2370"/>
<feature type="domain" description="Fido" evidence="4">
    <location>
        <begin position="156"/>
        <end position="304"/>
    </location>
</feature>
<dbReference type="Gene3D" id="1.10.3290.10">
    <property type="entry name" value="Fido-like domain"/>
    <property type="match status" value="1"/>
</dbReference>
<comment type="caution">
    <text evidence="5">The sequence shown here is derived from an EMBL/GenBank/DDBJ whole genome shotgun (WGS) entry which is preliminary data.</text>
</comment>
<organism evidence="5 6">
    <name type="scientific">Lentilactobacillus sunkii DSM 19904</name>
    <dbReference type="NCBI Taxonomy" id="1423808"/>
    <lineage>
        <taxon>Bacteria</taxon>
        <taxon>Bacillati</taxon>
        <taxon>Bacillota</taxon>
        <taxon>Bacilli</taxon>
        <taxon>Lactobacillales</taxon>
        <taxon>Lactobacillaceae</taxon>
        <taxon>Lentilactobacillus</taxon>
    </lineage>
</organism>
<feature type="glycosylation site" description="N-linked (GlcNAc...) asparagine" evidence="3">
    <location>
        <position position="145"/>
    </location>
</feature>
<feature type="binding site" evidence="2">
    <location>
        <begin position="245"/>
        <end position="252"/>
    </location>
    <ligand>
        <name>ATP</name>
        <dbReference type="ChEBI" id="CHEBI:30616"/>
    </ligand>
</feature>
<feature type="binding site" evidence="2">
    <location>
        <position position="294"/>
    </location>
    <ligand>
        <name>ATP</name>
        <dbReference type="ChEBI" id="CHEBI:30616"/>
    </ligand>
</feature>
<proteinExistence type="predicted"/>
<accession>A0A0R1KXU1</accession>
<evidence type="ECO:0000256" key="1">
    <source>
        <dbReference type="PIRSR" id="PIRSR640198-1"/>
    </source>
</evidence>
<evidence type="ECO:0000313" key="5">
    <source>
        <dbReference type="EMBL" id="KRK88638.1"/>
    </source>
</evidence>
<dbReference type="InterPro" id="IPR003812">
    <property type="entry name" value="Fido"/>
</dbReference>
<reference evidence="5 6" key="1">
    <citation type="journal article" date="2015" name="Genome Announc.">
        <title>Expanding the biotechnology potential of lactobacilli through comparative genomics of 213 strains and associated genera.</title>
        <authorList>
            <person name="Sun Z."/>
            <person name="Harris H.M."/>
            <person name="McCann A."/>
            <person name="Guo C."/>
            <person name="Argimon S."/>
            <person name="Zhang W."/>
            <person name="Yang X."/>
            <person name="Jeffery I.B."/>
            <person name="Cooney J.C."/>
            <person name="Kagawa T.F."/>
            <person name="Liu W."/>
            <person name="Song Y."/>
            <person name="Salvetti E."/>
            <person name="Wrobel A."/>
            <person name="Rasinkangas P."/>
            <person name="Parkhill J."/>
            <person name="Rea M.C."/>
            <person name="O'Sullivan O."/>
            <person name="Ritari J."/>
            <person name="Douillard F.P."/>
            <person name="Paul Ross R."/>
            <person name="Yang R."/>
            <person name="Briner A.E."/>
            <person name="Felis G.E."/>
            <person name="de Vos W.M."/>
            <person name="Barrangou R."/>
            <person name="Klaenhammer T.R."/>
            <person name="Caufield P.W."/>
            <person name="Cui Y."/>
            <person name="Zhang H."/>
            <person name="O'Toole P.W."/>
        </authorList>
    </citation>
    <scope>NUCLEOTIDE SEQUENCE [LARGE SCALE GENOMIC DNA]</scope>
    <source>
        <strain evidence="5 6">DSM 19904</strain>
    </source>
</reference>
<sequence length="419" mass="48304">MDYQLLATFKYNGSGPSRTPEEINREYLRRLKGYSTIVTHLFPVLDHGEFDQISSYPLFLVQTNQINMLINEIMRNSKMITKIADPLPGVAKHSYTKRLLTSEIYYTNEIEGVKTNKKEIGTVVGELDSKKPPVRRLASAVRLYNATLTGKTYQINELKDLRRIYDELLKGEISPEKLPDGKIFRDKEVYIGNSSQKMHVPPKNEEEISERLTPLIDFMNEHDMLDITKALVTHFMFENIHPFIDGNGRTGRYLLSSYLASKMDAYTGLSISGAIHSNQSSYYKAFKEADTAENRADVTIFVKKMLEIIAQGQQRVIANLSNLSKQLRLTADQINVEFTDEIDRTIIYIFAQSKLFSESIETGIKDTALKDFLYEQDPKKFHKRELQRRIKEFEERGVLIKIKSKPIQHVISKQYLRGL</sequence>
<dbReference type="PANTHER" id="PTHR13504">
    <property type="entry name" value="FIDO DOMAIN-CONTAINING PROTEIN DDB_G0283145"/>
    <property type="match status" value="1"/>
</dbReference>
<feature type="active site" evidence="1">
    <location>
        <position position="241"/>
    </location>
</feature>
<evidence type="ECO:0000256" key="3">
    <source>
        <dbReference type="PIRSR" id="PIRSR640198-4"/>
    </source>
</evidence>
<evidence type="ECO:0000256" key="2">
    <source>
        <dbReference type="PIRSR" id="PIRSR640198-2"/>
    </source>
</evidence>
<dbReference type="GO" id="GO:0005524">
    <property type="term" value="F:ATP binding"/>
    <property type="evidence" value="ECO:0007669"/>
    <property type="project" value="UniProtKB-KW"/>
</dbReference>
<evidence type="ECO:0000259" key="4">
    <source>
        <dbReference type="PROSITE" id="PS51459"/>
    </source>
</evidence>
<dbReference type="SUPFAM" id="SSF140931">
    <property type="entry name" value="Fic-like"/>
    <property type="match status" value="1"/>
</dbReference>
<keyword evidence="6" id="KW-1185">Reference proteome</keyword>
<dbReference type="EMBL" id="AZEA01000007">
    <property type="protein sequence ID" value="KRK88638.1"/>
    <property type="molecule type" value="Genomic_DNA"/>
</dbReference>
<keyword evidence="2" id="KW-0547">Nucleotide-binding</keyword>
<name>A0A0R1KXU1_9LACO</name>
<evidence type="ECO:0000313" key="6">
    <source>
        <dbReference type="Proteomes" id="UP000051581"/>
    </source>
</evidence>
<keyword evidence="2" id="KW-0067">ATP-binding</keyword>
<gene>
    <name evidence="5" type="ORF">FD17_GL002329</name>
</gene>
<dbReference type="InterPro" id="IPR040198">
    <property type="entry name" value="Fido_containing"/>
</dbReference>
<dbReference type="AlphaFoldDB" id="A0A0R1KXU1"/>